<evidence type="ECO:0000256" key="1">
    <source>
        <dbReference type="ARBA" id="ARBA00009995"/>
    </source>
</evidence>
<dbReference type="GO" id="GO:0016757">
    <property type="term" value="F:glycosyltransferase activity"/>
    <property type="evidence" value="ECO:0007669"/>
    <property type="project" value="UniProtKB-KW"/>
</dbReference>
<keyword evidence="4" id="KW-1133">Transmembrane helix</keyword>
<keyword evidence="4" id="KW-0472">Membrane</keyword>
<comment type="caution">
    <text evidence="6">The sequence shown here is derived from an EMBL/GenBank/DDBJ whole genome shotgun (WGS) entry which is preliminary data.</text>
</comment>
<dbReference type="Pfam" id="PF00201">
    <property type="entry name" value="UDPGT"/>
    <property type="match status" value="1"/>
</dbReference>
<evidence type="ECO:0000256" key="5">
    <source>
        <dbReference type="SAM" id="SignalP"/>
    </source>
</evidence>
<dbReference type="EMBL" id="JABFTP020000001">
    <property type="protein sequence ID" value="KAL3266719.1"/>
    <property type="molecule type" value="Genomic_DNA"/>
</dbReference>
<dbReference type="Gene3D" id="3.40.50.2000">
    <property type="entry name" value="Glycogen Phosphorylase B"/>
    <property type="match status" value="2"/>
</dbReference>
<evidence type="ECO:0008006" key="8">
    <source>
        <dbReference type="Google" id="ProtNLM"/>
    </source>
</evidence>
<keyword evidence="5" id="KW-0732">Signal</keyword>
<evidence type="ECO:0000256" key="2">
    <source>
        <dbReference type="ARBA" id="ARBA00022676"/>
    </source>
</evidence>
<feature type="signal peptide" evidence="5">
    <location>
        <begin position="1"/>
        <end position="18"/>
    </location>
</feature>
<dbReference type="InterPro" id="IPR050271">
    <property type="entry name" value="UDP-glycosyltransferase"/>
</dbReference>
<name>A0ABD2MK66_9CUCU</name>
<comment type="similarity">
    <text evidence="1">Belongs to the UDP-glycosyltransferase family.</text>
</comment>
<proteinExistence type="inferred from homology"/>
<dbReference type="PANTHER" id="PTHR48043:SF159">
    <property type="entry name" value="EG:EG0003.4 PROTEIN-RELATED"/>
    <property type="match status" value="1"/>
</dbReference>
<keyword evidence="4" id="KW-0812">Transmembrane</keyword>
<evidence type="ECO:0000256" key="4">
    <source>
        <dbReference type="SAM" id="Phobius"/>
    </source>
</evidence>
<gene>
    <name evidence="6" type="ORF">HHI36_010880</name>
</gene>
<keyword evidence="3" id="KW-0808">Transferase</keyword>
<dbReference type="FunFam" id="3.40.50.2000:FF:000050">
    <property type="entry name" value="UDP-glucuronosyltransferase"/>
    <property type="match status" value="1"/>
</dbReference>
<feature type="chain" id="PRO_5044896542" description="Glucuronosyltransferase" evidence="5">
    <location>
        <begin position="19"/>
        <end position="506"/>
    </location>
</feature>
<dbReference type="PANTHER" id="PTHR48043">
    <property type="entry name" value="EG:EG0003.4 PROTEIN-RELATED"/>
    <property type="match status" value="1"/>
</dbReference>
<keyword evidence="2" id="KW-0328">Glycosyltransferase</keyword>
<organism evidence="6 7">
    <name type="scientific">Cryptolaemus montrouzieri</name>
    <dbReference type="NCBI Taxonomy" id="559131"/>
    <lineage>
        <taxon>Eukaryota</taxon>
        <taxon>Metazoa</taxon>
        <taxon>Ecdysozoa</taxon>
        <taxon>Arthropoda</taxon>
        <taxon>Hexapoda</taxon>
        <taxon>Insecta</taxon>
        <taxon>Pterygota</taxon>
        <taxon>Neoptera</taxon>
        <taxon>Endopterygota</taxon>
        <taxon>Coleoptera</taxon>
        <taxon>Polyphaga</taxon>
        <taxon>Cucujiformia</taxon>
        <taxon>Coccinelloidea</taxon>
        <taxon>Coccinellidae</taxon>
        <taxon>Scymninae</taxon>
        <taxon>Scymnini</taxon>
        <taxon>Cryptolaemus</taxon>
    </lineage>
</organism>
<dbReference type="CDD" id="cd03784">
    <property type="entry name" value="GT1_Gtf-like"/>
    <property type="match status" value="1"/>
</dbReference>
<dbReference type="AlphaFoldDB" id="A0ABD2MK66"/>
<evidence type="ECO:0000313" key="6">
    <source>
        <dbReference type="EMBL" id="KAL3266719.1"/>
    </source>
</evidence>
<protein>
    <recommendedName>
        <fullName evidence="8">Glucuronosyltransferase</fullName>
    </recommendedName>
</protein>
<dbReference type="SUPFAM" id="SSF53756">
    <property type="entry name" value="UDP-Glycosyltransferase/glycogen phosphorylase"/>
    <property type="match status" value="1"/>
</dbReference>
<reference evidence="6 7" key="1">
    <citation type="journal article" date="2021" name="BMC Biol.">
        <title>Horizontally acquired antibacterial genes associated with adaptive radiation of ladybird beetles.</title>
        <authorList>
            <person name="Li H.S."/>
            <person name="Tang X.F."/>
            <person name="Huang Y.H."/>
            <person name="Xu Z.Y."/>
            <person name="Chen M.L."/>
            <person name="Du X.Y."/>
            <person name="Qiu B.Y."/>
            <person name="Chen P.T."/>
            <person name="Zhang W."/>
            <person name="Slipinski A."/>
            <person name="Escalona H.E."/>
            <person name="Waterhouse R.M."/>
            <person name="Zwick A."/>
            <person name="Pang H."/>
        </authorList>
    </citation>
    <scope>NUCLEOTIDE SEQUENCE [LARGE SCALE GENOMIC DNA]</scope>
    <source>
        <strain evidence="6">SYSU2018</strain>
    </source>
</reference>
<evidence type="ECO:0000256" key="3">
    <source>
        <dbReference type="ARBA" id="ARBA00022679"/>
    </source>
</evidence>
<keyword evidence="7" id="KW-1185">Reference proteome</keyword>
<sequence>MNLFSLICVIFIVNNVDCSNILAIFKMPSKSHTILGVKLAEGLIKRGHHVTLASPYNVEPMENYTHIHLKTLQEYKDRMSKSMLGPQMNQIQKFMRVMKFMKELNDLFWEESEIQKIIKEKPKYDLIITGSLNDDAIYALPHHLGVPIIIFSGIGTNILVNKYLANPNMVYTVDKPNTFLGRLYSVTTNALTSVATDMIMDPHEQDILNKYFPNAPPLQDLKKNASLMLLNSHFSIESPRPYIPNMIQIGGFHLQDGKELPKDFKSYLDSAEDGAILFSLGSNVLISNIDESKLKGIFKVLGEMAPMKVIFKSELEHDNIPKNIMVRKWLPQAEILGHPNTKIFISHGGLGGITESVYHGVSILGIPFFGDQQANLADAVSSGYALVVTYQELNEEIFRTKLKELKDNSKYLQNAKKRSALMKGQPVKPMDNAVFWIEHVIKFGGCDHLRNAGMEMSWYQLYMVDIYVFYTVLLGLIFIVNYYILKFLLKLLKRVLYVRNAKVKSQ</sequence>
<accession>A0ABD2MK66</accession>
<evidence type="ECO:0000313" key="7">
    <source>
        <dbReference type="Proteomes" id="UP001516400"/>
    </source>
</evidence>
<dbReference type="InterPro" id="IPR002213">
    <property type="entry name" value="UDP_glucos_trans"/>
</dbReference>
<feature type="transmembrane region" description="Helical" evidence="4">
    <location>
        <begin position="466"/>
        <end position="485"/>
    </location>
</feature>
<dbReference type="Proteomes" id="UP001516400">
    <property type="component" value="Unassembled WGS sequence"/>
</dbReference>